<dbReference type="SUPFAM" id="SSF50729">
    <property type="entry name" value="PH domain-like"/>
    <property type="match status" value="1"/>
</dbReference>
<keyword evidence="3" id="KW-1185">Reference proteome</keyword>
<evidence type="ECO:0000259" key="1">
    <source>
        <dbReference type="SMART" id="SM00233"/>
    </source>
</evidence>
<accession>A0A1X0Q6W4</accession>
<gene>
    <name evidence="2" type="ORF">HERIO_2458</name>
</gene>
<dbReference type="Proteomes" id="UP000192356">
    <property type="component" value="Unassembled WGS sequence"/>
</dbReference>
<sequence length="152" mass="17705">MDYVLCGPNRMSKNMTIFCSYLSNEEVPTINVPNPNNLFSLGKWLKARKYAYSKLFSGHLNVKGDLNDYDIIKWKKSYVRIFGYTIYLFNYKSKKSTGIININEAKPTISETNTISLNLVNYERILELHTDSKEDFQKLKTAIEILFPKEKL</sequence>
<dbReference type="VEuPathDB" id="MicrosporidiaDB:HERIO_2458"/>
<dbReference type="AlphaFoldDB" id="A0A1X0Q6W4"/>
<dbReference type="VEuPathDB" id="MicrosporidiaDB:A0H76_2082"/>
<reference evidence="2 3" key="1">
    <citation type="journal article" date="2017" name="Environ. Microbiol.">
        <title>Decay of the glycolytic pathway and adaptation to intranuclear parasitism within Enterocytozoonidae microsporidia.</title>
        <authorList>
            <person name="Wiredu Boakye D."/>
            <person name="Jaroenlak P."/>
            <person name="Prachumwat A."/>
            <person name="Williams T.A."/>
            <person name="Bateman K.S."/>
            <person name="Itsathitphaisarn O."/>
            <person name="Sritunyalucksana K."/>
            <person name="Paszkiewicz K.H."/>
            <person name="Moore K.A."/>
            <person name="Stentiford G.D."/>
            <person name="Williams B.A."/>
        </authorList>
    </citation>
    <scope>NUCLEOTIDE SEQUENCE [LARGE SCALE GENOMIC DNA]</scope>
    <source>
        <strain evidence="2 3">GB1</strain>
    </source>
</reference>
<name>A0A1X0Q6W4_9MICR</name>
<organism evidence="2 3">
    <name type="scientific">Hepatospora eriocheir</name>
    <dbReference type="NCBI Taxonomy" id="1081669"/>
    <lineage>
        <taxon>Eukaryota</taxon>
        <taxon>Fungi</taxon>
        <taxon>Fungi incertae sedis</taxon>
        <taxon>Microsporidia</taxon>
        <taxon>Hepatosporidae</taxon>
        <taxon>Hepatospora</taxon>
    </lineage>
</organism>
<protein>
    <recommendedName>
        <fullName evidence="1">PH domain-containing protein</fullName>
    </recommendedName>
</protein>
<evidence type="ECO:0000313" key="3">
    <source>
        <dbReference type="Proteomes" id="UP000192356"/>
    </source>
</evidence>
<evidence type="ECO:0000313" key="2">
    <source>
        <dbReference type="EMBL" id="ORD95494.1"/>
    </source>
</evidence>
<comment type="caution">
    <text evidence="2">The sequence shown here is derived from an EMBL/GenBank/DDBJ whole genome shotgun (WGS) entry which is preliminary data.</text>
</comment>
<dbReference type="SMART" id="SM00233">
    <property type="entry name" value="PH"/>
    <property type="match status" value="1"/>
</dbReference>
<proteinExistence type="predicted"/>
<feature type="domain" description="PH" evidence="1">
    <location>
        <begin position="54"/>
        <end position="150"/>
    </location>
</feature>
<dbReference type="EMBL" id="LVKB01000288">
    <property type="protein sequence ID" value="ORD95494.1"/>
    <property type="molecule type" value="Genomic_DNA"/>
</dbReference>
<dbReference type="InterPro" id="IPR001849">
    <property type="entry name" value="PH_domain"/>
</dbReference>
<dbReference type="OrthoDB" id="2191243at2759"/>